<keyword evidence="4" id="KW-1185">Reference proteome</keyword>
<dbReference type="STRING" id="295108.HT99x_01170"/>
<organism evidence="2">
    <name type="scientific">Candidatus Berkiella aquae</name>
    <dbReference type="NCBI Taxonomy" id="295108"/>
    <lineage>
        <taxon>Bacteria</taxon>
        <taxon>Pseudomonadati</taxon>
        <taxon>Pseudomonadota</taxon>
        <taxon>Gammaproteobacteria</taxon>
        <taxon>Candidatus Berkiellales</taxon>
        <taxon>Candidatus Berkiellaceae</taxon>
        <taxon>Candidatus Berkiella</taxon>
    </lineage>
</organism>
<dbReference type="RefSeq" id="WP_075065787.1">
    <property type="nucleotide sequence ID" value="NZ_LKAJ02000001.1"/>
</dbReference>
<evidence type="ECO:0000313" key="2">
    <source>
        <dbReference type="EMBL" id="KRG21976.1"/>
    </source>
</evidence>
<dbReference type="Proteomes" id="UP000051497">
    <property type="component" value="Unassembled WGS sequence"/>
</dbReference>
<dbReference type="EMBL" id="LKAJ02000001">
    <property type="protein sequence ID" value="MCS5710335.1"/>
    <property type="molecule type" value="Genomic_DNA"/>
</dbReference>
<evidence type="ECO:0000313" key="4">
    <source>
        <dbReference type="Proteomes" id="UP000051497"/>
    </source>
</evidence>
<reference evidence="3" key="3">
    <citation type="submission" date="2021-06" db="EMBL/GenBank/DDBJ databases">
        <title>Genomic Description and Analysis of Intracellular Bacteria, Candidatus Berkiella cookevillensis and Candidatus Berkiella aquae.</title>
        <authorList>
            <person name="Kidane D.T."/>
            <person name="Mehari Y.T."/>
            <person name="Rice F.C."/>
            <person name="Arivett B.A."/>
            <person name="Farone A.L."/>
            <person name="Berk S.G."/>
            <person name="Farone M.B."/>
        </authorList>
    </citation>
    <scope>NUCLEOTIDE SEQUENCE</scope>
    <source>
        <strain evidence="3">HT99</strain>
    </source>
</reference>
<keyword evidence="1" id="KW-1133">Transmembrane helix</keyword>
<reference evidence="3" key="2">
    <citation type="journal article" date="2016" name="Genome Announc.">
        <title>Draft Genome Sequences of Two Novel Amoeba-Resistant Intranuclear Bacteria, 'Candidatus Berkiella cookevillensis' and 'Candidatus Berkiella aquae'.</title>
        <authorList>
            <person name="Mehari Y.T."/>
            <person name="Arivett B.A."/>
            <person name="Farone A.L."/>
            <person name="Gunderson J.H."/>
            <person name="Farone M.B."/>
        </authorList>
    </citation>
    <scope>NUCLEOTIDE SEQUENCE</scope>
    <source>
        <strain evidence="3">HT99</strain>
    </source>
</reference>
<name>A0A0Q9Z0E3_9GAMM</name>
<protein>
    <submittedName>
        <fullName evidence="2">Uncharacterized protein</fullName>
    </submittedName>
</protein>
<dbReference type="AlphaFoldDB" id="A0A0Q9Z0E3"/>
<evidence type="ECO:0000313" key="3">
    <source>
        <dbReference type="EMBL" id="MCS5710335.1"/>
    </source>
</evidence>
<dbReference type="OrthoDB" id="5644973at2"/>
<feature type="transmembrane region" description="Helical" evidence="1">
    <location>
        <begin position="431"/>
        <end position="451"/>
    </location>
</feature>
<accession>A0A0Q9Z0E3</accession>
<dbReference type="EMBL" id="LKAJ01000003">
    <property type="protein sequence ID" value="KRG21976.1"/>
    <property type="molecule type" value="Genomic_DNA"/>
</dbReference>
<keyword evidence="1" id="KW-0812">Transmembrane</keyword>
<sequence>MAGKSGIIQFRVGQNAKTVANDKAVQIFAPHWVEKALEKLSEKLKGSTFAIGNRNGAKYKIADKLTLIDLVAIARNESANTTGIIQYDQYNGIDKKIIIALRDLVKHCVIVGKDVATHFGGYPAGQPKSKLNKEVYVCDLPGLQFQQLDNTGRHVLIAVNNDFPQGDLDQEIYLNTVGENKPTYSDARKNKTNRFIKGTFKDKEVYFDTQAYYAFIAQDFILAAKALHIQAKNEEKELNFKFLKYGAGFFAEDLEGEAKNQLSEHLTKGVLLGLYQWLKLPLAQRNKIKRIELPFYKEVDNVVIENTLNEIASICAQHDIEFSATNQDALAQTSKKYITATTNCSDPHAPTGNEMHYGSVDAAIAENLARKGNNFSPICNKEMQCQFLTIPVNKYQEIKKRQTQEILKDFFTLLAISACLVGAHYGLGLGLALGLIVKVTLVFAGVGLLRTGRELFKSFKRDQYQTYVEKSSDEIKQLSGTQQAAFDIGVNATKSYGSRVYSFVAWQAYRSPKAYYAGLEAQQENNEKLIRKVHCARNK</sequence>
<gene>
    <name evidence="3" type="ORF">HT99x_002755</name>
    <name evidence="2" type="ORF">HT99x_01170</name>
</gene>
<keyword evidence="1" id="KW-0472">Membrane</keyword>
<comment type="caution">
    <text evidence="2">The sequence shown here is derived from an EMBL/GenBank/DDBJ whole genome shotgun (WGS) entry which is preliminary data.</text>
</comment>
<evidence type="ECO:0000256" key="1">
    <source>
        <dbReference type="SAM" id="Phobius"/>
    </source>
</evidence>
<proteinExistence type="predicted"/>
<reference evidence="2" key="1">
    <citation type="submission" date="2015-09" db="EMBL/GenBank/DDBJ databases">
        <title>Draft Genome Sequences of Two Novel Amoeba-resistant Intranuclear Bacteria, Candidatus Berkiella cookevillensis and Candidatus Berkiella aquae.</title>
        <authorList>
            <person name="Mehari Y.T."/>
            <person name="Arivett B.A."/>
            <person name="Farone A.L."/>
            <person name="Gunderson J.H."/>
            <person name="Farone M.B."/>
        </authorList>
    </citation>
    <scope>NUCLEOTIDE SEQUENCE [LARGE SCALE GENOMIC DNA]</scope>
    <source>
        <strain evidence="2">HT99</strain>
    </source>
</reference>
<dbReference type="PATRIC" id="fig|1590043.3.peg.1182"/>